<dbReference type="Proteomes" id="UP000652231">
    <property type="component" value="Unassembled WGS sequence"/>
</dbReference>
<comment type="caution">
    <text evidence="1">The sequence shown here is derived from an EMBL/GenBank/DDBJ whole genome shotgun (WGS) entry which is preliminary data.</text>
</comment>
<evidence type="ECO:0000313" key="2">
    <source>
        <dbReference type="Proteomes" id="UP000652231"/>
    </source>
</evidence>
<name>A0A8J2YAR7_9FLAO</name>
<dbReference type="EMBL" id="BMGK01000010">
    <property type="protein sequence ID" value="GGD99016.1"/>
    <property type="molecule type" value="Genomic_DNA"/>
</dbReference>
<accession>A0A8J2YAR7</accession>
<proteinExistence type="predicted"/>
<reference evidence="1" key="1">
    <citation type="journal article" date="2014" name="Int. J. Syst. Evol. Microbiol.">
        <title>Complete genome sequence of Corynebacterium casei LMG S-19264T (=DSM 44701T), isolated from a smear-ripened cheese.</title>
        <authorList>
            <consortium name="US DOE Joint Genome Institute (JGI-PGF)"/>
            <person name="Walter F."/>
            <person name="Albersmeier A."/>
            <person name="Kalinowski J."/>
            <person name="Ruckert C."/>
        </authorList>
    </citation>
    <scope>NUCLEOTIDE SEQUENCE</scope>
    <source>
        <strain evidence="1">CGMCC 1.12924</strain>
    </source>
</reference>
<dbReference type="RefSeq" id="WP_188442694.1">
    <property type="nucleotide sequence ID" value="NZ_BMGK01000010.1"/>
</dbReference>
<dbReference type="AlphaFoldDB" id="A0A8J2YAR7"/>
<evidence type="ECO:0000313" key="1">
    <source>
        <dbReference type="EMBL" id="GGD99016.1"/>
    </source>
</evidence>
<protein>
    <submittedName>
        <fullName evidence="1">Uncharacterized protein</fullName>
    </submittedName>
</protein>
<sequence>MYSNLMDKSLKLNKKLASSLSNSELDELMSEFDNYEIESHNNWFHNSKSFSKQWIASFEKLLLYDAEHRKSVNLKQDIIKKNSKQVLFFI</sequence>
<organism evidence="1 2">
    <name type="scientific">Planktosalinus lacus</name>
    <dbReference type="NCBI Taxonomy" id="1526573"/>
    <lineage>
        <taxon>Bacteria</taxon>
        <taxon>Pseudomonadati</taxon>
        <taxon>Bacteroidota</taxon>
        <taxon>Flavobacteriia</taxon>
        <taxon>Flavobacteriales</taxon>
        <taxon>Flavobacteriaceae</taxon>
        <taxon>Planktosalinus</taxon>
    </lineage>
</organism>
<reference evidence="1" key="2">
    <citation type="submission" date="2020-09" db="EMBL/GenBank/DDBJ databases">
        <authorList>
            <person name="Sun Q."/>
            <person name="Zhou Y."/>
        </authorList>
    </citation>
    <scope>NUCLEOTIDE SEQUENCE</scope>
    <source>
        <strain evidence="1">CGMCC 1.12924</strain>
    </source>
</reference>
<keyword evidence="2" id="KW-1185">Reference proteome</keyword>
<gene>
    <name evidence="1" type="ORF">GCM10011312_23110</name>
</gene>